<name>A0A3S5E5D4_PSEFL</name>
<feature type="chain" id="PRO_5018764172" evidence="1">
    <location>
        <begin position="23"/>
        <end position="332"/>
    </location>
</feature>
<evidence type="ECO:0000259" key="2">
    <source>
        <dbReference type="Pfam" id="PF00419"/>
    </source>
</evidence>
<dbReference type="InterPro" id="IPR000259">
    <property type="entry name" value="Adhesion_dom_fimbrial"/>
</dbReference>
<organism evidence="3 4">
    <name type="scientific">Pseudomonas fluorescens</name>
    <dbReference type="NCBI Taxonomy" id="294"/>
    <lineage>
        <taxon>Bacteria</taxon>
        <taxon>Pseudomonadati</taxon>
        <taxon>Pseudomonadota</taxon>
        <taxon>Gammaproteobacteria</taxon>
        <taxon>Pseudomonadales</taxon>
        <taxon>Pseudomonadaceae</taxon>
        <taxon>Pseudomonas</taxon>
    </lineage>
</organism>
<dbReference type="GO" id="GO:0007155">
    <property type="term" value="P:cell adhesion"/>
    <property type="evidence" value="ECO:0007669"/>
    <property type="project" value="InterPro"/>
</dbReference>
<dbReference type="Pfam" id="PF00419">
    <property type="entry name" value="Fimbrial"/>
    <property type="match status" value="1"/>
</dbReference>
<dbReference type="InterPro" id="IPR008966">
    <property type="entry name" value="Adhesion_dom_sf"/>
</dbReference>
<dbReference type="EMBL" id="LR134300">
    <property type="protein sequence ID" value="VEE49846.1"/>
    <property type="molecule type" value="Genomic_DNA"/>
</dbReference>
<feature type="domain" description="Fimbrial-type adhesion" evidence="2">
    <location>
        <begin position="195"/>
        <end position="332"/>
    </location>
</feature>
<dbReference type="Proteomes" id="UP000278078">
    <property type="component" value="Chromosome"/>
</dbReference>
<proteinExistence type="predicted"/>
<evidence type="ECO:0000256" key="1">
    <source>
        <dbReference type="SAM" id="SignalP"/>
    </source>
</evidence>
<dbReference type="Gene3D" id="2.60.40.1090">
    <property type="entry name" value="Fimbrial-type adhesion domain"/>
    <property type="match status" value="1"/>
</dbReference>
<keyword evidence="1" id="KW-0732">Signal</keyword>
<reference evidence="3 4" key="1">
    <citation type="submission" date="2018-12" db="EMBL/GenBank/DDBJ databases">
        <authorList>
            <consortium name="Pathogen Informatics"/>
        </authorList>
    </citation>
    <scope>NUCLEOTIDE SEQUENCE [LARGE SCALE GENOMIC DNA]</scope>
    <source>
        <strain evidence="3 4">NCTC10783</strain>
    </source>
</reference>
<feature type="signal peptide" evidence="1">
    <location>
        <begin position="1"/>
        <end position="22"/>
    </location>
</feature>
<dbReference type="AlphaFoldDB" id="A0A3S5E5D4"/>
<gene>
    <name evidence="3" type="ORF">NCTC10783_05796</name>
</gene>
<dbReference type="InterPro" id="IPR036937">
    <property type="entry name" value="Adhesion_dom_fimbrial_sf"/>
</dbReference>
<dbReference type="SUPFAM" id="SSF49401">
    <property type="entry name" value="Bacterial adhesins"/>
    <property type="match status" value="1"/>
</dbReference>
<protein>
    <submittedName>
        <fullName evidence="3">Fimbrial protein</fullName>
    </submittedName>
</protein>
<evidence type="ECO:0000313" key="3">
    <source>
        <dbReference type="EMBL" id="VEE49846.1"/>
    </source>
</evidence>
<dbReference type="GO" id="GO:0009289">
    <property type="term" value="C:pilus"/>
    <property type="evidence" value="ECO:0007669"/>
    <property type="project" value="InterPro"/>
</dbReference>
<sequence length="332" mass="36597">MKLTIQLLFLGLLLALSQKSLALTCLKNATDVSDQISMDTTVAVPIALPKDTILWRSPNYSVNISCWANQFWNAEEEIYFYLSPKDPGLSMIGPDLEVGLNLDGKDIRCTQVDRCRIKLPYKTLPCRSNAPGGCPHLKTNFTLHYNFFISKRSLPGTSKEGPIAGHDSYVIFQLDGIGGPIADNFRMVLNGLNQLRYVACSSTLSISPKTLDFGLLQALQAATNQTIKEKPFQITASKNCNSAYGLGALLRPVNSSSTVGDTLVPGDNKSVGITVLRQEDRSIVPFNKEFQLVEHSKDQVVVKNFLAQLKWMTNAPTLGRFNATAAIDIYYK</sequence>
<evidence type="ECO:0000313" key="4">
    <source>
        <dbReference type="Proteomes" id="UP000278078"/>
    </source>
</evidence>
<accession>A0A3S5E5D4</accession>